<keyword evidence="2" id="KW-0812">Transmembrane</keyword>
<feature type="transmembrane region" description="Helical" evidence="2">
    <location>
        <begin position="150"/>
        <end position="167"/>
    </location>
</feature>
<reference evidence="3" key="1">
    <citation type="submission" date="2020-05" db="EMBL/GenBank/DDBJ databases">
        <authorList>
            <person name="Chiriac C."/>
            <person name="Salcher M."/>
            <person name="Ghai R."/>
            <person name="Kavagutti S V."/>
        </authorList>
    </citation>
    <scope>NUCLEOTIDE SEQUENCE</scope>
</reference>
<feature type="transmembrane region" description="Helical" evidence="2">
    <location>
        <begin position="209"/>
        <end position="229"/>
    </location>
</feature>
<organism evidence="3">
    <name type="scientific">freshwater metagenome</name>
    <dbReference type="NCBI Taxonomy" id="449393"/>
    <lineage>
        <taxon>unclassified sequences</taxon>
        <taxon>metagenomes</taxon>
        <taxon>ecological metagenomes</taxon>
    </lineage>
</organism>
<dbReference type="InterPro" id="IPR041113">
    <property type="entry name" value="Heliorhodopsin"/>
</dbReference>
<gene>
    <name evidence="3" type="ORF">UFOPK1358_00115</name>
    <name evidence="4" type="ORF">UFOPK3519_01838</name>
</gene>
<feature type="compositionally biased region" description="Low complexity" evidence="1">
    <location>
        <begin position="1"/>
        <end position="16"/>
    </location>
</feature>
<feature type="transmembrane region" description="Helical" evidence="2">
    <location>
        <begin position="179"/>
        <end position="203"/>
    </location>
</feature>
<feature type="transmembrane region" description="Helical" evidence="2">
    <location>
        <begin position="84"/>
        <end position="103"/>
    </location>
</feature>
<evidence type="ECO:0000313" key="3">
    <source>
        <dbReference type="EMBL" id="CAB4529920.1"/>
    </source>
</evidence>
<evidence type="ECO:0000313" key="4">
    <source>
        <dbReference type="EMBL" id="CAB4919079.1"/>
    </source>
</evidence>
<proteinExistence type="predicted"/>
<feature type="transmembrane region" description="Helical" evidence="2">
    <location>
        <begin position="32"/>
        <end position="51"/>
    </location>
</feature>
<protein>
    <submittedName>
        <fullName evidence="3">Unannotated protein</fullName>
    </submittedName>
</protein>
<feature type="transmembrane region" description="Helical" evidence="2">
    <location>
        <begin position="124"/>
        <end position="144"/>
    </location>
</feature>
<dbReference type="NCBIfam" id="NF038020">
    <property type="entry name" value="HeR"/>
    <property type="match status" value="1"/>
</dbReference>
<sequence length="274" mass="30020">MNSQASTTAATGAAATKSDPGGNEVSVRKLRIGNTVVGLIFLVQVIAILLLSNDFSIPVVATYQNGPPGTPGTGETFTMFQVRFGWAIAFFLALAAADHLLMATPKINGWYERQLAQGRNTARWVEYSISSSVMIVLICLLTGINDIYALVAIFGVNAAMILFGLLMERINPDRTSVDWWPFIFGCIAGIVPWIAITLAIVGAQQKYSGVPGFVFAIFISLFILFNCFAINQLLQYRNRGRFMNYRFGEYAFIILSLIAKSLLAWQVFSGALFS</sequence>
<feature type="region of interest" description="Disordered" evidence="1">
    <location>
        <begin position="1"/>
        <end position="23"/>
    </location>
</feature>
<dbReference type="Gene3D" id="1.20.1070.10">
    <property type="entry name" value="Rhodopsin 7-helix transmembrane proteins"/>
    <property type="match status" value="1"/>
</dbReference>
<dbReference type="EMBL" id="CAEZSF010000005">
    <property type="protein sequence ID" value="CAB4529920.1"/>
    <property type="molecule type" value="Genomic_DNA"/>
</dbReference>
<dbReference type="EMBL" id="CAFBMG010000217">
    <property type="protein sequence ID" value="CAB4919079.1"/>
    <property type="molecule type" value="Genomic_DNA"/>
</dbReference>
<feature type="transmembrane region" description="Helical" evidence="2">
    <location>
        <begin position="250"/>
        <end position="268"/>
    </location>
</feature>
<dbReference type="AlphaFoldDB" id="A0A6J6ASN1"/>
<name>A0A6J6ASN1_9ZZZZ</name>
<keyword evidence="2" id="KW-0472">Membrane</keyword>
<accession>A0A6J6ASN1</accession>
<dbReference type="Pfam" id="PF18761">
    <property type="entry name" value="Heliorhodopsin"/>
    <property type="match status" value="1"/>
</dbReference>
<evidence type="ECO:0000256" key="1">
    <source>
        <dbReference type="SAM" id="MobiDB-lite"/>
    </source>
</evidence>
<keyword evidence="2" id="KW-1133">Transmembrane helix</keyword>
<evidence type="ECO:0000256" key="2">
    <source>
        <dbReference type="SAM" id="Phobius"/>
    </source>
</evidence>